<sequence length="112" mass="12872">MQAKEVLAMFLGNKYLFFSQKKPLLTQFPYGNLTTLQENTRIVIINTSLRTIYRMLTGDVPTANTTNDAKVNERVKNLGIQKLPLIYVSMEEVDPANMTSFRKFKNLPSRLK</sequence>
<reference evidence="1" key="1">
    <citation type="submission" date="2013-07" db="EMBL/GenBank/DDBJ databases">
        <title>The genome of an arbuscular mycorrhizal fungus provides insights into the evolution of the oldest plant symbiosis.</title>
        <authorList>
            <consortium name="DOE Joint Genome Institute"/>
            <person name="Tisserant E."/>
            <person name="Malbreil M."/>
            <person name="Kuo A."/>
            <person name="Kohler A."/>
            <person name="Symeonidi A."/>
            <person name="Balestrini R."/>
            <person name="Charron P."/>
            <person name="Duensing N."/>
            <person name="Frei-dit-Frey N."/>
            <person name="Gianinazzi-Pearson V."/>
            <person name="Gilbert B."/>
            <person name="Handa Y."/>
            <person name="Hijri M."/>
            <person name="Kaul R."/>
            <person name="Kawaguchi M."/>
            <person name="Krajinski F."/>
            <person name="Lammers P."/>
            <person name="Lapierre D."/>
            <person name="Masclaux F.G."/>
            <person name="Murat C."/>
            <person name="Morin E."/>
            <person name="Ndikumana S."/>
            <person name="Pagni M."/>
            <person name="Petitpierre D."/>
            <person name="Requena N."/>
            <person name="Rosikiewicz P."/>
            <person name="Riley R."/>
            <person name="Saito K."/>
            <person name="San Clemente H."/>
            <person name="Shapiro H."/>
            <person name="van Tuinen D."/>
            <person name="Becard G."/>
            <person name="Bonfante P."/>
            <person name="Paszkowski U."/>
            <person name="Shachar-Hill Y."/>
            <person name="Young J.P."/>
            <person name="Sanders I.R."/>
            <person name="Henrissat B."/>
            <person name="Rensing S.A."/>
            <person name="Grigoriev I.V."/>
            <person name="Corradi N."/>
            <person name="Roux C."/>
            <person name="Martin F."/>
        </authorList>
    </citation>
    <scope>NUCLEOTIDE SEQUENCE</scope>
    <source>
        <strain evidence="1">DAOM 197198</strain>
    </source>
</reference>
<organism evidence="1">
    <name type="scientific">Rhizophagus irregularis (strain DAOM 181602 / DAOM 197198 / MUCL 43194)</name>
    <name type="common">Arbuscular mycorrhizal fungus</name>
    <name type="synonym">Glomus intraradices</name>
    <dbReference type="NCBI Taxonomy" id="747089"/>
    <lineage>
        <taxon>Eukaryota</taxon>
        <taxon>Fungi</taxon>
        <taxon>Fungi incertae sedis</taxon>
        <taxon>Mucoromycota</taxon>
        <taxon>Glomeromycotina</taxon>
        <taxon>Glomeromycetes</taxon>
        <taxon>Glomerales</taxon>
        <taxon>Glomeraceae</taxon>
        <taxon>Rhizophagus</taxon>
    </lineage>
</organism>
<protein>
    <submittedName>
        <fullName evidence="1">Uncharacterized protein</fullName>
    </submittedName>
</protein>
<dbReference type="VEuPathDB" id="FungiDB:RhiirFUN_026584"/>
<dbReference type="HOGENOM" id="CLU_2147141_0_0_1"/>
<name>U9UWY8_RHIID</name>
<evidence type="ECO:0000313" key="1">
    <source>
        <dbReference type="EMBL" id="ESA24247.1"/>
    </source>
</evidence>
<dbReference type="AlphaFoldDB" id="U9UWY8"/>
<dbReference type="EMBL" id="KI274095">
    <property type="protein sequence ID" value="ESA24247.1"/>
    <property type="molecule type" value="Genomic_DNA"/>
</dbReference>
<proteinExistence type="predicted"/>
<accession>U9UWY8</accession>
<gene>
    <name evidence="1" type="ORF">GLOINDRAFT_14603</name>
</gene>